<feature type="compositionally biased region" description="Polar residues" evidence="1">
    <location>
        <begin position="146"/>
        <end position="155"/>
    </location>
</feature>
<organism evidence="2 3">
    <name type="scientific">Sclerotinia borealis (strain F-4128)</name>
    <dbReference type="NCBI Taxonomy" id="1432307"/>
    <lineage>
        <taxon>Eukaryota</taxon>
        <taxon>Fungi</taxon>
        <taxon>Dikarya</taxon>
        <taxon>Ascomycota</taxon>
        <taxon>Pezizomycotina</taxon>
        <taxon>Leotiomycetes</taxon>
        <taxon>Helotiales</taxon>
        <taxon>Sclerotiniaceae</taxon>
        <taxon>Sclerotinia</taxon>
    </lineage>
</organism>
<feature type="region of interest" description="Disordered" evidence="1">
    <location>
        <begin position="474"/>
        <end position="496"/>
    </location>
</feature>
<feature type="compositionally biased region" description="Polar residues" evidence="1">
    <location>
        <begin position="369"/>
        <end position="385"/>
    </location>
</feature>
<dbReference type="Proteomes" id="UP000019487">
    <property type="component" value="Unassembled WGS sequence"/>
</dbReference>
<feature type="region of interest" description="Disordered" evidence="1">
    <location>
        <begin position="301"/>
        <end position="355"/>
    </location>
</feature>
<protein>
    <submittedName>
        <fullName evidence="2">Uncharacterized protein</fullName>
    </submittedName>
</protein>
<sequence>MAKKESKLKYLADTYPDNLLYWPTADEMTGHNDQDRRKYLETLNFNYLMRLGSGNYERLFPNYGPINTMRSLETRIYKVRRDLKKLLAKNEAALGLDKATILARQVQRRQAQARAQARDRPRVQAAASSLVPNQQQQQQQVDHTHSNPPSSSYMPRTSAPRPPHSNSHPSAQNLSTIPPQAGVHPPTPSPPSHPQPQPSNNRSQPRQRRNFPTSSDVAAYYSARELAPPGRLIRAYQPTSTFTDVDQAYEDTQTRAQTGDSSQSPRGRSYGANQRMPFPLPASPHPAFEPPAAAEREILQNGRDTSLEPPRHPTPSQIPPSGPEHRANLGSLTSNTAGNQSPADSGRSRVQHSERSLDGLVRRIQAQHNSLPQRLTPTQQVAQQQLHRDPRLPPRNAQGRHPLPTSPVPGLSTPLPTPSLSILPPPTHTTHLQPPPPRIPATAPATATPNPPPPPSKTPTTTPLENWRIISPINHQPPTSNRRPTMCPQSASQVAEPALDLDSDLDDMERDAVDLYCAVFESSNGSSRGD</sequence>
<dbReference type="EMBL" id="AYSA01000338">
    <property type="protein sequence ID" value="ESZ93152.1"/>
    <property type="molecule type" value="Genomic_DNA"/>
</dbReference>
<feature type="compositionally biased region" description="Pro residues" evidence="1">
    <location>
        <begin position="423"/>
        <end position="439"/>
    </location>
</feature>
<feature type="compositionally biased region" description="Polar residues" evidence="1">
    <location>
        <begin position="474"/>
        <end position="493"/>
    </location>
</feature>
<dbReference type="HOGENOM" id="CLU_514037_0_0_1"/>
<feature type="compositionally biased region" description="Pro residues" evidence="1">
    <location>
        <begin position="278"/>
        <end position="289"/>
    </location>
</feature>
<feature type="compositionally biased region" description="Pro residues" evidence="1">
    <location>
        <begin position="312"/>
        <end position="322"/>
    </location>
</feature>
<name>W9C8R9_SCLBF</name>
<feature type="compositionally biased region" description="Polar residues" evidence="1">
    <location>
        <begin position="330"/>
        <end position="343"/>
    </location>
</feature>
<feature type="compositionally biased region" description="Low complexity" evidence="1">
    <location>
        <begin position="408"/>
        <end position="422"/>
    </location>
</feature>
<accession>W9C8R9</accession>
<feature type="region of interest" description="Disordered" evidence="1">
    <location>
        <begin position="369"/>
        <end position="462"/>
    </location>
</feature>
<dbReference type="AlphaFoldDB" id="W9C8R9"/>
<evidence type="ECO:0000313" key="3">
    <source>
        <dbReference type="Proteomes" id="UP000019487"/>
    </source>
</evidence>
<feature type="compositionally biased region" description="Polar residues" evidence="1">
    <location>
        <begin position="253"/>
        <end position="266"/>
    </location>
</feature>
<feature type="region of interest" description="Disordered" evidence="1">
    <location>
        <begin position="112"/>
        <end position="215"/>
    </location>
</feature>
<reference evidence="2 3" key="1">
    <citation type="journal article" date="2014" name="Genome Announc.">
        <title>Draft genome sequence of Sclerotinia borealis, a psychrophilic plant pathogenic fungus.</title>
        <authorList>
            <person name="Mardanov A.V."/>
            <person name="Beletsky A.V."/>
            <person name="Kadnikov V.V."/>
            <person name="Ignatov A.N."/>
            <person name="Ravin N.V."/>
        </authorList>
    </citation>
    <scope>NUCLEOTIDE SEQUENCE [LARGE SCALE GENOMIC DNA]</scope>
    <source>
        <strain evidence="3">F-4157</strain>
    </source>
</reference>
<feature type="compositionally biased region" description="Polar residues" evidence="1">
    <location>
        <begin position="164"/>
        <end position="178"/>
    </location>
</feature>
<comment type="caution">
    <text evidence="2">The sequence shown here is derived from an EMBL/GenBank/DDBJ whole genome shotgun (WGS) entry which is preliminary data.</text>
</comment>
<keyword evidence="3" id="KW-1185">Reference proteome</keyword>
<proteinExistence type="predicted"/>
<feature type="region of interest" description="Disordered" evidence="1">
    <location>
        <begin position="253"/>
        <end position="289"/>
    </location>
</feature>
<evidence type="ECO:0000313" key="2">
    <source>
        <dbReference type="EMBL" id="ESZ93152.1"/>
    </source>
</evidence>
<dbReference type="OrthoDB" id="3545392at2759"/>
<feature type="compositionally biased region" description="Pro residues" evidence="1">
    <location>
        <begin position="185"/>
        <end position="197"/>
    </location>
</feature>
<gene>
    <name evidence="2" type="ORF">SBOR_6479</name>
</gene>
<evidence type="ECO:0000256" key="1">
    <source>
        <dbReference type="SAM" id="MobiDB-lite"/>
    </source>
</evidence>